<keyword evidence="5 7" id="KW-0833">Ubl conjugation pathway</keyword>
<dbReference type="GO" id="GO:0005737">
    <property type="term" value="C:cytoplasm"/>
    <property type="evidence" value="ECO:0007669"/>
    <property type="project" value="UniProtKB-ARBA"/>
</dbReference>
<dbReference type="AlphaFoldDB" id="A0A8C8E0F2"/>
<keyword evidence="12" id="KW-1185">Reference proteome</keyword>
<accession>A0A8C8E0F2</accession>
<dbReference type="PROSITE" id="PS50237">
    <property type="entry name" value="HECT"/>
    <property type="match status" value="1"/>
</dbReference>
<sequence>MFFSPFLVLCAKNLAKKDFFRLPDPFAKVVVDGSGQCHSTDTVRNTLDPKWNQHYDLYIGKADSITISVWNHKKIHKKQGAGFLGCVRLLSNTINRLKDTGCKSCFKISSLCITVPDMVLSGRLLLPASEYSSPSGRPSSCVVDENTPVMTPVNGAVASCPIGEQRVQERRVRSQRHRNYMSRTHLHTPPDLPEGYGEVKFCPNRSLTLHPRPSLSDPFQCSSNQSQLKDQGGPVGPPQALSPAQLPEEAECLTVPKYKRDLVQKLKILRQELSQHQPQAGHCRIEVSREEIFEESYRQVMKMRPKDLWKRLMIKFRGEEGLDYGGVAREWLYLLSHEMLNPYYGLFQYSRDDIYTLQINPDSAVNPEHLSYFHFVGRIMGLAVFHGHYIDGGFTLPFYKQLLGKPITLDDMESVDPDLHNSLVWILGNDITGVLDHTFCVEHSAYGEIIPHELKPNGKSISVTEDTKKEYVRLYVNWRFLHGIEAQFLALQKGFNEVIPQHLLKAFDEKELELIVCGLGKIDIVDWRSNTRLKHCTTDSNIVKWFWKAVESFDEERRARLLQFVTGSSRVPLQGFKALQGSAAGPRLFTIHQIDANANNLPKAHTCFNRIDIPPYESYEKLYDKLLTAIEETCGFAVE</sequence>
<evidence type="ECO:0000313" key="12">
    <source>
        <dbReference type="Proteomes" id="UP000694383"/>
    </source>
</evidence>
<dbReference type="SMART" id="SM00119">
    <property type="entry name" value="HECTc"/>
    <property type="match status" value="1"/>
</dbReference>
<protein>
    <recommendedName>
        <fullName evidence="3">HECT-type E3 ubiquitin transferase</fullName>
        <ecNumber evidence="3">2.3.2.26</ecNumber>
    </recommendedName>
</protein>
<dbReference type="InterPro" id="IPR024928">
    <property type="entry name" value="E3_ub_ligase_SMURF1"/>
</dbReference>
<dbReference type="Proteomes" id="UP000694383">
    <property type="component" value="Unplaced"/>
</dbReference>
<dbReference type="GO" id="GO:0043161">
    <property type="term" value="P:proteasome-mediated ubiquitin-dependent protein catabolic process"/>
    <property type="evidence" value="ECO:0007669"/>
    <property type="project" value="TreeGrafter"/>
</dbReference>
<keyword evidence="4" id="KW-0808">Transferase</keyword>
<dbReference type="GO" id="GO:0016567">
    <property type="term" value="P:protein ubiquitination"/>
    <property type="evidence" value="ECO:0007669"/>
    <property type="project" value="TreeGrafter"/>
</dbReference>
<dbReference type="CDD" id="cd08382">
    <property type="entry name" value="C2_Smurf-like"/>
    <property type="match status" value="1"/>
</dbReference>
<evidence type="ECO:0000256" key="2">
    <source>
        <dbReference type="ARBA" id="ARBA00004906"/>
    </source>
</evidence>
<dbReference type="Pfam" id="PF00632">
    <property type="entry name" value="HECT"/>
    <property type="match status" value="1"/>
</dbReference>
<dbReference type="InterPro" id="IPR000569">
    <property type="entry name" value="HECT_dom"/>
</dbReference>
<dbReference type="PANTHER" id="PTHR11254:SF300">
    <property type="entry name" value="E3 UBIQUITIN-PROTEIN LIGASE SMURF2"/>
    <property type="match status" value="1"/>
</dbReference>
<dbReference type="Pfam" id="PF00168">
    <property type="entry name" value="C2"/>
    <property type="match status" value="1"/>
</dbReference>
<comment type="pathway">
    <text evidence="2">Protein modification; protein ubiquitination.</text>
</comment>
<dbReference type="InterPro" id="IPR035983">
    <property type="entry name" value="Hect_E3_ubiquitin_ligase"/>
</dbReference>
<evidence type="ECO:0000259" key="9">
    <source>
        <dbReference type="PROSITE" id="PS50004"/>
    </source>
</evidence>
<dbReference type="PROSITE" id="PS50004">
    <property type="entry name" value="C2"/>
    <property type="match status" value="1"/>
</dbReference>
<dbReference type="InterPro" id="IPR000008">
    <property type="entry name" value="C2_dom"/>
</dbReference>
<dbReference type="SUPFAM" id="SSF56204">
    <property type="entry name" value="Hect, E3 ligase catalytic domain"/>
    <property type="match status" value="1"/>
</dbReference>
<dbReference type="InterPro" id="IPR035892">
    <property type="entry name" value="C2_domain_sf"/>
</dbReference>
<dbReference type="FunFam" id="2.60.40.150:FF:000024">
    <property type="entry name" value="E3 ubiquitin-protein ligase"/>
    <property type="match status" value="1"/>
</dbReference>
<evidence type="ECO:0000256" key="3">
    <source>
        <dbReference type="ARBA" id="ARBA00012485"/>
    </source>
</evidence>
<dbReference type="Gene3D" id="3.30.2410.10">
    <property type="entry name" value="Hect, E3 ligase catalytic domain"/>
    <property type="match status" value="1"/>
</dbReference>
<evidence type="ECO:0000259" key="10">
    <source>
        <dbReference type="PROSITE" id="PS50237"/>
    </source>
</evidence>
<name>A0A8C8E0F2_9TELE</name>
<evidence type="ECO:0000256" key="8">
    <source>
        <dbReference type="SAM" id="MobiDB-lite"/>
    </source>
</evidence>
<dbReference type="CDD" id="cd00078">
    <property type="entry name" value="HECTc"/>
    <property type="match status" value="1"/>
</dbReference>
<dbReference type="GO" id="GO:0061630">
    <property type="term" value="F:ubiquitin protein ligase activity"/>
    <property type="evidence" value="ECO:0007669"/>
    <property type="project" value="UniProtKB-EC"/>
</dbReference>
<dbReference type="EC" id="2.3.2.26" evidence="3"/>
<evidence type="ECO:0000256" key="4">
    <source>
        <dbReference type="ARBA" id="ARBA00022679"/>
    </source>
</evidence>
<dbReference type="GO" id="GO:0046332">
    <property type="term" value="F:SMAD binding"/>
    <property type="evidence" value="ECO:0007669"/>
    <property type="project" value="TreeGrafter"/>
</dbReference>
<feature type="domain" description="HECT" evidence="10">
    <location>
        <begin position="304"/>
        <end position="639"/>
    </location>
</feature>
<evidence type="ECO:0000256" key="1">
    <source>
        <dbReference type="ARBA" id="ARBA00000885"/>
    </source>
</evidence>
<dbReference type="SMART" id="SM00239">
    <property type="entry name" value="C2"/>
    <property type="match status" value="1"/>
</dbReference>
<dbReference type="InterPro" id="IPR050409">
    <property type="entry name" value="E3_ubiq-protein_ligase"/>
</dbReference>
<reference evidence="11" key="1">
    <citation type="submission" date="2025-08" db="UniProtKB">
        <authorList>
            <consortium name="Ensembl"/>
        </authorList>
    </citation>
    <scope>IDENTIFICATION</scope>
</reference>
<dbReference type="FunFam" id="3.30.2410.10:FF:000014">
    <property type="entry name" value="E3 ubiquitin-protein ligase SMURF1"/>
    <property type="match status" value="1"/>
</dbReference>
<feature type="active site" description="Glycyl thioester intermediate" evidence="6 7">
    <location>
        <position position="607"/>
    </location>
</feature>
<comment type="catalytic activity">
    <reaction evidence="1">
        <text>S-ubiquitinyl-[E2 ubiquitin-conjugating enzyme]-L-cysteine + [acceptor protein]-L-lysine = [E2 ubiquitin-conjugating enzyme]-L-cysteine + N(6)-ubiquitinyl-[acceptor protein]-L-lysine.</text>
        <dbReference type="EC" id="2.3.2.26"/>
    </reaction>
</comment>
<dbReference type="Ensembl" id="ENSOSIT00000045134.1">
    <property type="protein sequence ID" value="ENSOSIP00000042884.1"/>
    <property type="gene ID" value="ENSOSIG00000020161.1"/>
</dbReference>
<evidence type="ECO:0000256" key="6">
    <source>
        <dbReference type="PIRSR" id="PIRSR001569-1"/>
    </source>
</evidence>
<dbReference type="FunFam" id="3.30.2160.10:FF:000001">
    <property type="entry name" value="E3 ubiquitin-protein ligase NEDD4-like"/>
    <property type="match status" value="1"/>
</dbReference>
<organism evidence="11 12">
    <name type="scientific">Oryzias sinensis</name>
    <name type="common">Chinese medaka</name>
    <dbReference type="NCBI Taxonomy" id="183150"/>
    <lineage>
        <taxon>Eukaryota</taxon>
        <taxon>Metazoa</taxon>
        <taxon>Chordata</taxon>
        <taxon>Craniata</taxon>
        <taxon>Vertebrata</taxon>
        <taxon>Euteleostomi</taxon>
        <taxon>Actinopterygii</taxon>
        <taxon>Neopterygii</taxon>
        <taxon>Teleostei</taxon>
        <taxon>Neoteleostei</taxon>
        <taxon>Acanthomorphata</taxon>
        <taxon>Ovalentaria</taxon>
        <taxon>Atherinomorphae</taxon>
        <taxon>Beloniformes</taxon>
        <taxon>Adrianichthyidae</taxon>
        <taxon>Oryziinae</taxon>
        <taxon>Oryzias</taxon>
    </lineage>
</organism>
<dbReference type="FunFam" id="3.90.1750.10:FF:000079">
    <property type="entry name" value="E3 ubiquitin-protein ligase"/>
    <property type="match status" value="1"/>
</dbReference>
<feature type="compositionally biased region" description="Polar residues" evidence="8">
    <location>
        <begin position="217"/>
        <end position="229"/>
    </location>
</feature>
<evidence type="ECO:0000256" key="5">
    <source>
        <dbReference type="ARBA" id="ARBA00022786"/>
    </source>
</evidence>
<dbReference type="GO" id="GO:0030514">
    <property type="term" value="P:negative regulation of BMP signaling pathway"/>
    <property type="evidence" value="ECO:0007669"/>
    <property type="project" value="TreeGrafter"/>
</dbReference>
<dbReference type="GeneTree" id="ENSGT00940000155563"/>
<reference evidence="11" key="2">
    <citation type="submission" date="2025-09" db="UniProtKB">
        <authorList>
            <consortium name="Ensembl"/>
        </authorList>
    </citation>
    <scope>IDENTIFICATION</scope>
</reference>
<gene>
    <name evidence="11" type="primary">SMURF2</name>
</gene>
<dbReference type="Gene3D" id="3.90.1750.10">
    <property type="entry name" value="Hect, E3 ligase catalytic domains"/>
    <property type="match status" value="1"/>
</dbReference>
<dbReference type="Gene3D" id="3.30.2160.10">
    <property type="entry name" value="Hect, E3 ligase catalytic domain"/>
    <property type="match status" value="1"/>
</dbReference>
<proteinExistence type="predicted"/>
<dbReference type="PIRSF" id="PIRSF001569">
    <property type="entry name" value="E3_ub_ligase_SMURF1"/>
    <property type="match status" value="1"/>
</dbReference>
<dbReference type="PANTHER" id="PTHR11254">
    <property type="entry name" value="HECT DOMAIN UBIQUITIN-PROTEIN LIGASE"/>
    <property type="match status" value="1"/>
</dbReference>
<evidence type="ECO:0000256" key="7">
    <source>
        <dbReference type="PROSITE-ProRule" id="PRU00104"/>
    </source>
</evidence>
<dbReference type="SUPFAM" id="SSF49562">
    <property type="entry name" value="C2 domain (Calcium/lipid-binding domain, CaLB)"/>
    <property type="match status" value="1"/>
</dbReference>
<dbReference type="Gene3D" id="2.60.40.150">
    <property type="entry name" value="C2 domain"/>
    <property type="match status" value="1"/>
</dbReference>
<evidence type="ECO:0000313" key="11">
    <source>
        <dbReference type="Ensembl" id="ENSOSIP00000042884.1"/>
    </source>
</evidence>
<feature type="domain" description="C2" evidence="9">
    <location>
        <begin position="1"/>
        <end position="107"/>
    </location>
</feature>
<feature type="region of interest" description="Disordered" evidence="8">
    <location>
        <begin position="213"/>
        <end position="242"/>
    </location>
</feature>